<dbReference type="EMBL" id="JAEMWZ010000227">
    <property type="protein sequence ID" value="KAG7130546.1"/>
    <property type="molecule type" value="Genomic_DNA"/>
</dbReference>
<evidence type="ECO:0000313" key="2">
    <source>
        <dbReference type="Proteomes" id="UP000689129"/>
    </source>
</evidence>
<dbReference type="Proteomes" id="UP000689129">
    <property type="component" value="Unassembled WGS sequence"/>
</dbReference>
<name>A0A8I3ALZ0_VERLO</name>
<dbReference type="AlphaFoldDB" id="A0A8I3ALZ0"/>
<comment type="caution">
    <text evidence="1">The sequence shown here is derived from an EMBL/GenBank/DDBJ whole genome shotgun (WGS) entry which is preliminary data.</text>
</comment>
<sequence>MLVTYGHARRPDGSLVVLRRVSYVDNKPHVNTPIVHDQREAQEAIHDDRAKGFNARATMQCLSRVGTMVFKPEVISGKSRRGQRRLRLLETQTQRQ</sequence>
<evidence type="ECO:0000313" key="1">
    <source>
        <dbReference type="EMBL" id="KAG7130546.1"/>
    </source>
</evidence>
<gene>
    <name evidence="1" type="ORF">HYQ45_010651</name>
</gene>
<organism evidence="1 2">
    <name type="scientific">Verticillium longisporum</name>
    <name type="common">Verticillium dahliae var. longisporum</name>
    <dbReference type="NCBI Taxonomy" id="100787"/>
    <lineage>
        <taxon>Eukaryota</taxon>
        <taxon>Fungi</taxon>
        <taxon>Dikarya</taxon>
        <taxon>Ascomycota</taxon>
        <taxon>Pezizomycotina</taxon>
        <taxon>Sordariomycetes</taxon>
        <taxon>Hypocreomycetidae</taxon>
        <taxon>Glomerellales</taxon>
        <taxon>Plectosphaerellaceae</taxon>
        <taxon>Verticillium</taxon>
    </lineage>
</organism>
<protein>
    <submittedName>
        <fullName evidence="1">Uncharacterized protein</fullName>
    </submittedName>
</protein>
<reference evidence="1" key="1">
    <citation type="journal article" date="2021" name="Mol. Plant Pathol.">
        <title>A 20-kb lineage-specific genomic region tames virulence in pathogenic amphidiploid Verticillium longisporum.</title>
        <authorList>
            <person name="Harting R."/>
            <person name="Starke J."/>
            <person name="Kusch H."/>
            <person name="Poggeler S."/>
            <person name="Maurus I."/>
            <person name="Schluter R."/>
            <person name="Landesfeind M."/>
            <person name="Bulla I."/>
            <person name="Nowrousian M."/>
            <person name="de Jonge R."/>
            <person name="Stahlhut G."/>
            <person name="Hoff K.J."/>
            <person name="Asshauer K.P."/>
            <person name="Thurmer A."/>
            <person name="Stanke M."/>
            <person name="Daniel R."/>
            <person name="Morgenstern B."/>
            <person name="Thomma B.P.H.J."/>
            <person name="Kronstad J.W."/>
            <person name="Braus-Stromeyer S.A."/>
            <person name="Braus G.H."/>
        </authorList>
    </citation>
    <scope>NUCLEOTIDE SEQUENCE</scope>
    <source>
        <strain evidence="1">Vl32</strain>
    </source>
</reference>
<accession>A0A8I3ALZ0</accession>
<proteinExistence type="predicted"/>